<feature type="transmembrane region" description="Helical" evidence="1">
    <location>
        <begin position="21"/>
        <end position="43"/>
    </location>
</feature>
<gene>
    <name evidence="2" type="ORF">ESV85_16740</name>
</gene>
<dbReference type="InterPro" id="IPR008969">
    <property type="entry name" value="CarboxyPept-like_regulatory"/>
</dbReference>
<name>A0A5C7AIM0_9BACT</name>
<reference evidence="2 3" key="1">
    <citation type="submission" date="2019-08" db="EMBL/GenBank/DDBJ databases">
        <title>Genomes sequence of Algoriphagus aquimarinus ACAM450.</title>
        <authorList>
            <person name="Bowman J.P."/>
        </authorList>
    </citation>
    <scope>NUCLEOTIDE SEQUENCE [LARGE SCALE GENOMIC DNA]</scope>
    <source>
        <strain evidence="2 3">ACAM 450</strain>
    </source>
</reference>
<dbReference type="GO" id="GO:0004180">
    <property type="term" value="F:carboxypeptidase activity"/>
    <property type="evidence" value="ECO:0007669"/>
    <property type="project" value="UniProtKB-KW"/>
</dbReference>
<organism evidence="2 3">
    <name type="scientific">Algoriphagus aquimarinus</name>
    <dbReference type="NCBI Taxonomy" id="237018"/>
    <lineage>
        <taxon>Bacteria</taxon>
        <taxon>Pseudomonadati</taxon>
        <taxon>Bacteroidota</taxon>
        <taxon>Cytophagia</taxon>
        <taxon>Cytophagales</taxon>
        <taxon>Cyclobacteriaceae</taxon>
        <taxon>Algoriphagus</taxon>
    </lineage>
</organism>
<protein>
    <submittedName>
        <fullName evidence="2">Carboxypeptidase-like regulatory domain-containing protein</fullName>
    </submittedName>
</protein>
<dbReference type="Proteomes" id="UP000321935">
    <property type="component" value="Unassembled WGS sequence"/>
</dbReference>
<keyword evidence="2" id="KW-0645">Protease</keyword>
<comment type="caution">
    <text evidence="2">The sequence shown here is derived from an EMBL/GenBank/DDBJ whole genome shotgun (WGS) entry which is preliminary data.</text>
</comment>
<accession>A0A5C7AIM0</accession>
<dbReference type="SUPFAM" id="SSF49464">
    <property type="entry name" value="Carboxypeptidase regulatory domain-like"/>
    <property type="match status" value="1"/>
</dbReference>
<dbReference type="OrthoDB" id="1075473at2"/>
<evidence type="ECO:0000313" key="3">
    <source>
        <dbReference type="Proteomes" id="UP000321935"/>
    </source>
</evidence>
<evidence type="ECO:0000256" key="1">
    <source>
        <dbReference type="SAM" id="Phobius"/>
    </source>
</evidence>
<keyword evidence="1" id="KW-0472">Membrane</keyword>
<keyword evidence="1" id="KW-1133">Transmembrane helix</keyword>
<sequence>MVIKLVDNYKREGRVRHNTNLPLNSRFFLLISLLFCICSFSLYGQSIGKGDFSGVIIDKESREPLVNSHIFIKNYPEFNWISSEEGKFFIRFPEYLISDTLVVSFLGYKSKEVPLLSLNTSVSVIELNKLMISLDEVVVMPEGLALENLISDILKNIKNNYPSQRHQLSGLYRKISTDYSEFTGLIEAAVTIQDVGYSKDISNSKIHINSIRKGDELAKADSVYLDYIEKVKARVVHETGVKPISNDLVDLYRQNPARGAFYEDALFTERGLRMTLIGIPEMPVYHEIVGVEVVESDTVYHIAFGSTDPPIGTSYMKVNSRDFAVLELQQKVFLNADRTDYVEFFVKYRKVKEKYYPEKIVYKKMRLISRDVGGHSMDIHTYWFDEVNTGKFKKIRFKDAIKADENIGFKVDEYNQDFWINSEFIKKHPLDSAVIRSLERYRNLQEQFKSNGKK</sequence>
<keyword evidence="2" id="KW-0121">Carboxypeptidase</keyword>
<proteinExistence type="predicted"/>
<keyword evidence="2" id="KW-0378">Hydrolase</keyword>
<evidence type="ECO:0000313" key="2">
    <source>
        <dbReference type="EMBL" id="TXE06425.1"/>
    </source>
</evidence>
<dbReference type="AlphaFoldDB" id="A0A5C7AIM0"/>
<dbReference type="EMBL" id="VORW01000015">
    <property type="protein sequence ID" value="TXE06425.1"/>
    <property type="molecule type" value="Genomic_DNA"/>
</dbReference>
<keyword evidence="1" id="KW-0812">Transmembrane</keyword>
<dbReference type="Pfam" id="PF13715">
    <property type="entry name" value="CarbopepD_reg_2"/>
    <property type="match status" value="1"/>
</dbReference>